<name>A0A8D8K3I2_CULPI</name>
<dbReference type="EMBL" id="HBUE01209175">
    <property type="protein sequence ID" value="CAG6533551.1"/>
    <property type="molecule type" value="Transcribed_RNA"/>
</dbReference>
<sequence>MADAVVRPVPELAVLLRVGTVQPAVRADLSGRMLLRTACFSPLVVRSADQQWRRTGLQGHQGGEATALLYHLLPSRKPTPIRTAGFHRIGMFRLDHRHSRGKLQQALAAKGGTGAEARPLAAGRRK</sequence>
<protein>
    <submittedName>
        <fullName evidence="2">(northern house mosquito) hypothetical protein</fullName>
    </submittedName>
</protein>
<proteinExistence type="predicted"/>
<dbReference type="EMBL" id="HBUE01315555">
    <property type="protein sequence ID" value="CAG6585440.1"/>
    <property type="molecule type" value="Transcribed_RNA"/>
</dbReference>
<dbReference type="EMBL" id="HBUE01005253">
    <property type="protein sequence ID" value="CAG6445632.1"/>
    <property type="molecule type" value="Transcribed_RNA"/>
</dbReference>
<evidence type="ECO:0000256" key="1">
    <source>
        <dbReference type="SAM" id="MobiDB-lite"/>
    </source>
</evidence>
<evidence type="ECO:0000313" key="2">
    <source>
        <dbReference type="EMBL" id="CAG6585440.1"/>
    </source>
</evidence>
<dbReference type="EMBL" id="HBUE01005252">
    <property type="protein sequence ID" value="CAG6445629.1"/>
    <property type="molecule type" value="Transcribed_RNA"/>
</dbReference>
<accession>A0A8D8K3I2</accession>
<reference evidence="2" key="1">
    <citation type="submission" date="2021-05" db="EMBL/GenBank/DDBJ databases">
        <authorList>
            <person name="Alioto T."/>
            <person name="Alioto T."/>
            <person name="Gomez Garrido J."/>
        </authorList>
    </citation>
    <scope>NUCLEOTIDE SEQUENCE</scope>
</reference>
<feature type="region of interest" description="Disordered" evidence="1">
    <location>
        <begin position="107"/>
        <end position="126"/>
    </location>
</feature>
<organism evidence="2">
    <name type="scientific">Culex pipiens</name>
    <name type="common">House mosquito</name>
    <dbReference type="NCBI Taxonomy" id="7175"/>
    <lineage>
        <taxon>Eukaryota</taxon>
        <taxon>Metazoa</taxon>
        <taxon>Ecdysozoa</taxon>
        <taxon>Arthropoda</taxon>
        <taxon>Hexapoda</taxon>
        <taxon>Insecta</taxon>
        <taxon>Pterygota</taxon>
        <taxon>Neoptera</taxon>
        <taxon>Endopterygota</taxon>
        <taxon>Diptera</taxon>
        <taxon>Nematocera</taxon>
        <taxon>Culicoidea</taxon>
        <taxon>Culicidae</taxon>
        <taxon>Culicinae</taxon>
        <taxon>Culicini</taxon>
        <taxon>Culex</taxon>
        <taxon>Culex</taxon>
    </lineage>
</organism>
<dbReference type="AlphaFoldDB" id="A0A8D8K3I2"/>